<dbReference type="GO" id="GO:0006730">
    <property type="term" value="P:one-carbon metabolic process"/>
    <property type="evidence" value="ECO:0007669"/>
    <property type="project" value="TreeGrafter"/>
</dbReference>
<dbReference type="InterPro" id="IPR001148">
    <property type="entry name" value="CA_dom"/>
</dbReference>
<comment type="similarity">
    <text evidence="1">Belongs to the alpha-carbonic anhydrase family.</text>
</comment>
<dbReference type="InterPro" id="IPR023561">
    <property type="entry name" value="Carbonic_anhydrase_a-class"/>
</dbReference>
<dbReference type="Gene3D" id="3.10.200.10">
    <property type="entry name" value="Alpha carbonic anhydrase"/>
    <property type="match status" value="1"/>
</dbReference>
<dbReference type="OMA" id="FQTANEG"/>
<organism evidence="3 4">
    <name type="scientific">Stegodyphus mimosarum</name>
    <name type="common">African social velvet spider</name>
    <dbReference type="NCBI Taxonomy" id="407821"/>
    <lineage>
        <taxon>Eukaryota</taxon>
        <taxon>Metazoa</taxon>
        <taxon>Ecdysozoa</taxon>
        <taxon>Arthropoda</taxon>
        <taxon>Chelicerata</taxon>
        <taxon>Arachnida</taxon>
        <taxon>Araneae</taxon>
        <taxon>Araneomorphae</taxon>
        <taxon>Entelegynae</taxon>
        <taxon>Eresoidea</taxon>
        <taxon>Eresidae</taxon>
        <taxon>Stegodyphus</taxon>
    </lineage>
</organism>
<dbReference type="PANTHER" id="PTHR18952:SF208">
    <property type="entry name" value="CARBONIC ANHYDRASE XA-RELATED"/>
    <property type="match status" value="1"/>
</dbReference>
<dbReference type="PROSITE" id="PS51144">
    <property type="entry name" value="ALPHA_CA_2"/>
    <property type="match status" value="1"/>
</dbReference>
<feature type="non-terminal residue" evidence="3">
    <location>
        <position position="144"/>
    </location>
</feature>
<sequence length="144" mass="16586">MVQISNISSPDLRLLTSHLDKIIHKGQMVNISHISVQGLLPDTSQFMTYEGSTTMPGCHETVTWIVLNKPIYITKAEIFLLRRLMQGDELHPKTILANNYRPPQPLYNRSVRTNVFNHDIGDNKCFDSRKLFYRGNVGMVDWIE</sequence>
<dbReference type="OrthoDB" id="5978072at2759"/>
<dbReference type="PANTHER" id="PTHR18952">
    <property type="entry name" value="CARBONIC ANHYDRASE"/>
    <property type="match status" value="1"/>
</dbReference>
<proteinExistence type="inferred from homology"/>
<gene>
    <name evidence="3" type="ORF">X975_24476</name>
</gene>
<dbReference type="GO" id="GO:0008270">
    <property type="term" value="F:zinc ion binding"/>
    <property type="evidence" value="ECO:0007669"/>
    <property type="project" value="InterPro"/>
</dbReference>
<dbReference type="Proteomes" id="UP000054359">
    <property type="component" value="Unassembled WGS sequence"/>
</dbReference>
<name>A0A087TU85_STEMI</name>
<evidence type="ECO:0000259" key="2">
    <source>
        <dbReference type="PROSITE" id="PS51144"/>
    </source>
</evidence>
<evidence type="ECO:0000256" key="1">
    <source>
        <dbReference type="ARBA" id="ARBA00010718"/>
    </source>
</evidence>
<dbReference type="SMART" id="SM01057">
    <property type="entry name" value="Carb_anhydrase"/>
    <property type="match status" value="1"/>
</dbReference>
<feature type="domain" description="Alpha-carbonic anhydrase" evidence="2">
    <location>
        <begin position="1"/>
        <end position="115"/>
    </location>
</feature>
<accession>A0A087TU85</accession>
<dbReference type="GO" id="GO:0004089">
    <property type="term" value="F:carbonate dehydratase activity"/>
    <property type="evidence" value="ECO:0007669"/>
    <property type="project" value="InterPro"/>
</dbReference>
<evidence type="ECO:0000313" key="3">
    <source>
        <dbReference type="EMBL" id="KFM68674.1"/>
    </source>
</evidence>
<dbReference type="Pfam" id="PF00194">
    <property type="entry name" value="Carb_anhydrase"/>
    <property type="match status" value="1"/>
</dbReference>
<keyword evidence="4" id="KW-1185">Reference proteome</keyword>
<dbReference type="InterPro" id="IPR036398">
    <property type="entry name" value="CA_dom_sf"/>
</dbReference>
<dbReference type="STRING" id="407821.A0A087TU85"/>
<dbReference type="AlphaFoldDB" id="A0A087TU85"/>
<reference evidence="3 4" key="1">
    <citation type="submission" date="2013-11" db="EMBL/GenBank/DDBJ databases">
        <title>Genome sequencing of Stegodyphus mimosarum.</title>
        <authorList>
            <person name="Bechsgaard J."/>
        </authorList>
    </citation>
    <scope>NUCLEOTIDE SEQUENCE [LARGE SCALE GENOMIC DNA]</scope>
</reference>
<protein>
    <submittedName>
        <fullName evidence="3">Carbonic anhydrase-related protein 10</fullName>
    </submittedName>
</protein>
<dbReference type="SUPFAM" id="SSF51069">
    <property type="entry name" value="Carbonic anhydrase"/>
    <property type="match status" value="1"/>
</dbReference>
<dbReference type="EMBL" id="KK116753">
    <property type="protein sequence ID" value="KFM68674.1"/>
    <property type="molecule type" value="Genomic_DNA"/>
</dbReference>
<evidence type="ECO:0000313" key="4">
    <source>
        <dbReference type="Proteomes" id="UP000054359"/>
    </source>
</evidence>